<dbReference type="PANTHER" id="PTHR13602">
    <property type="entry name" value="UPF0488 PROTEIN C8ORF33"/>
    <property type="match status" value="1"/>
</dbReference>
<dbReference type="AlphaFoldDB" id="A0ABD2VS99"/>
<comment type="similarity">
    <text evidence="1">Belongs to the UPF0488 family.</text>
</comment>
<dbReference type="Pfam" id="PF15393">
    <property type="entry name" value="DUF4615"/>
    <property type="match status" value="1"/>
</dbReference>
<keyword evidence="2" id="KW-0175">Coiled coil</keyword>
<evidence type="ECO:0000256" key="3">
    <source>
        <dbReference type="SAM" id="MobiDB-lite"/>
    </source>
</evidence>
<proteinExistence type="inferred from homology"/>
<evidence type="ECO:0000256" key="2">
    <source>
        <dbReference type="SAM" id="Coils"/>
    </source>
</evidence>
<keyword evidence="5" id="KW-1185">Reference proteome</keyword>
<name>A0ABD2VS99_9HYME</name>
<gene>
    <name evidence="4" type="ORF">TKK_020512</name>
</gene>
<feature type="region of interest" description="Disordered" evidence="3">
    <location>
        <begin position="1"/>
        <end position="45"/>
    </location>
</feature>
<protein>
    <submittedName>
        <fullName evidence="4">Uncharacterized protein</fullName>
    </submittedName>
</protein>
<sequence>MPKKILPRNRAAPPKLTKPPQLPKATEVDSTNQDESIKTASGLTPEAEDQFEIELCWCIQQLELTVNEISSQAQQQKDAANSKEKQIMAMQRSLRSLKSNNASLIKKRQIMRNLFGDYRAKMAEDEKKLAKEVSQVSVTHKDKYDNMNKGVFVRKVHRQAKKINLETTESNEDKKSVEKKALIVPNSSDKPFLFNFQIDTAETS</sequence>
<reference evidence="4 5" key="1">
    <citation type="journal article" date="2024" name="bioRxiv">
        <title>A reference genome for Trichogramma kaykai: A tiny desert-dwelling parasitoid wasp with competing sex-ratio distorters.</title>
        <authorList>
            <person name="Culotta J."/>
            <person name="Lindsey A.R."/>
        </authorList>
    </citation>
    <scope>NUCLEOTIDE SEQUENCE [LARGE SCALE GENOMIC DNA]</scope>
    <source>
        <strain evidence="4 5">KSX58</strain>
    </source>
</reference>
<dbReference type="InterPro" id="IPR029274">
    <property type="entry name" value="DUF4615"/>
</dbReference>
<accession>A0ABD2VS99</accession>
<dbReference type="Proteomes" id="UP001627154">
    <property type="component" value="Unassembled WGS sequence"/>
</dbReference>
<comment type="caution">
    <text evidence="4">The sequence shown here is derived from an EMBL/GenBank/DDBJ whole genome shotgun (WGS) entry which is preliminary data.</text>
</comment>
<organism evidence="4 5">
    <name type="scientific">Trichogramma kaykai</name>
    <dbReference type="NCBI Taxonomy" id="54128"/>
    <lineage>
        <taxon>Eukaryota</taxon>
        <taxon>Metazoa</taxon>
        <taxon>Ecdysozoa</taxon>
        <taxon>Arthropoda</taxon>
        <taxon>Hexapoda</taxon>
        <taxon>Insecta</taxon>
        <taxon>Pterygota</taxon>
        <taxon>Neoptera</taxon>
        <taxon>Endopterygota</taxon>
        <taxon>Hymenoptera</taxon>
        <taxon>Apocrita</taxon>
        <taxon>Proctotrupomorpha</taxon>
        <taxon>Chalcidoidea</taxon>
        <taxon>Trichogrammatidae</taxon>
        <taxon>Trichogramma</taxon>
    </lineage>
</organism>
<dbReference type="EMBL" id="JBJJXI010000187">
    <property type="protein sequence ID" value="KAL3383609.1"/>
    <property type="molecule type" value="Genomic_DNA"/>
</dbReference>
<evidence type="ECO:0000313" key="5">
    <source>
        <dbReference type="Proteomes" id="UP001627154"/>
    </source>
</evidence>
<evidence type="ECO:0000256" key="1">
    <source>
        <dbReference type="ARBA" id="ARBA00005707"/>
    </source>
</evidence>
<feature type="compositionally biased region" description="Polar residues" evidence="3">
    <location>
        <begin position="28"/>
        <end position="42"/>
    </location>
</feature>
<evidence type="ECO:0000313" key="4">
    <source>
        <dbReference type="EMBL" id="KAL3383609.1"/>
    </source>
</evidence>
<dbReference type="PANTHER" id="PTHR13602:SF2">
    <property type="entry name" value="UPF0488 PROTEIN C8ORF33"/>
    <property type="match status" value="1"/>
</dbReference>
<feature type="coiled-coil region" evidence="2">
    <location>
        <begin position="59"/>
        <end position="107"/>
    </location>
</feature>